<comment type="caution">
    <text evidence="3">The sequence shown here is derived from an EMBL/GenBank/DDBJ whole genome shotgun (WGS) entry which is preliminary data.</text>
</comment>
<gene>
    <name evidence="3" type="ORF">EG028_24860</name>
</gene>
<proteinExistence type="predicted"/>
<evidence type="ECO:0000256" key="1">
    <source>
        <dbReference type="SAM" id="MobiDB-lite"/>
    </source>
</evidence>
<evidence type="ECO:0000313" key="3">
    <source>
        <dbReference type="EMBL" id="RPD38502.1"/>
    </source>
</evidence>
<keyword evidence="2" id="KW-0812">Transmembrane</keyword>
<dbReference type="EMBL" id="RMBX01000015">
    <property type="protein sequence ID" value="RPD38502.1"/>
    <property type="molecule type" value="Genomic_DNA"/>
</dbReference>
<evidence type="ECO:0000256" key="2">
    <source>
        <dbReference type="SAM" id="Phobius"/>
    </source>
</evidence>
<keyword evidence="2" id="KW-1133">Transmembrane helix</keyword>
<dbReference type="OrthoDB" id="9990001at2"/>
<dbReference type="Proteomes" id="UP000279089">
    <property type="component" value="Unassembled WGS sequence"/>
</dbReference>
<feature type="transmembrane region" description="Helical" evidence="2">
    <location>
        <begin position="139"/>
        <end position="157"/>
    </location>
</feature>
<accession>A0A3N4M5J6</accession>
<keyword evidence="2" id="KW-0472">Membrane</keyword>
<evidence type="ECO:0000313" key="4">
    <source>
        <dbReference type="Proteomes" id="UP000279089"/>
    </source>
</evidence>
<dbReference type="RefSeq" id="WP_120519000.1">
    <property type="nucleotide sequence ID" value="NZ_QXZY01000015.1"/>
</dbReference>
<feature type="region of interest" description="Disordered" evidence="1">
    <location>
        <begin position="61"/>
        <end position="113"/>
    </location>
</feature>
<name>A0A3N4M5J6_9BACT</name>
<keyword evidence="4" id="KW-1185">Reference proteome</keyword>
<feature type="compositionally biased region" description="Polar residues" evidence="1">
    <location>
        <begin position="88"/>
        <end position="99"/>
    </location>
</feature>
<feature type="compositionally biased region" description="Polar residues" evidence="1">
    <location>
        <begin position="63"/>
        <end position="72"/>
    </location>
</feature>
<dbReference type="AlphaFoldDB" id="A0A3N4M5J6"/>
<protein>
    <submittedName>
        <fullName evidence="3">Uncharacterized protein</fullName>
    </submittedName>
</protein>
<organism evidence="3 4">
    <name type="scientific">Chitinophaga barathri</name>
    <dbReference type="NCBI Taxonomy" id="1647451"/>
    <lineage>
        <taxon>Bacteria</taxon>
        <taxon>Pseudomonadati</taxon>
        <taxon>Bacteroidota</taxon>
        <taxon>Chitinophagia</taxon>
        <taxon>Chitinophagales</taxon>
        <taxon>Chitinophagaceae</taxon>
        <taxon>Chitinophaga</taxon>
    </lineage>
</organism>
<sequence>MPKTMKYLIVILLNTLLLTESYSQDSTFQSYNPDKIKEEISKENRLEEDMKKLREYDEKRNISYPTIQGNDSPQKKTELDQLIESLESDNGPNMSSNPATHPVAPKGVYNTSDTSKINTDAEIFAPAESSEKKNNHNTLILVGVIAFISLAIIVITISSK</sequence>
<reference evidence="4" key="1">
    <citation type="submission" date="2018-11" db="EMBL/GenBank/DDBJ databases">
        <title>Chitinophaga lutea sp.nov., isolate from arsenic contaminated soil.</title>
        <authorList>
            <person name="Zong Y."/>
        </authorList>
    </citation>
    <scope>NUCLEOTIDE SEQUENCE [LARGE SCALE GENOMIC DNA]</scope>
    <source>
        <strain evidence="4">YLT18</strain>
    </source>
</reference>